<accession>A0A7T8KB67</accession>
<feature type="compositionally biased region" description="Basic and acidic residues" evidence="1">
    <location>
        <begin position="69"/>
        <end position="79"/>
    </location>
</feature>
<evidence type="ECO:0000256" key="1">
    <source>
        <dbReference type="SAM" id="MobiDB-lite"/>
    </source>
</evidence>
<feature type="region of interest" description="Disordered" evidence="1">
    <location>
        <begin position="260"/>
        <end position="298"/>
    </location>
</feature>
<dbReference type="OrthoDB" id="10687282at2759"/>
<evidence type="ECO:0000313" key="2">
    <source>
        <dbReference type="EMBL" id="QQP51730.1"/>
    </source>
</evidence>
<feature type="compositionally biased region" description="Low complexity" evidence="1">
    <location>
        <begin position="676"/>
        <end position="689"/>
    </location>
</feature>
<feature type="compositionally biased region" description="Basic and acidic residues" evidence="1">
    <location>
        <begin position="25"/>
        <end position="42"/>
    </location>
</feature>
<dbReference type="Proteomes" id="UP000595437">
    <property type="component" value="Chromosome 8"/>
</dbReference>
<dbReference type="AlphaFoldDB" id="A0A7T8KB67"/>
<feature type="region of interest" description="Disordered" evidence="1">
    <location>
        <begin position="1"/>
        <end position="92"/>
    </location>
</feature>
<sequence length="736" mass="78501">PRAGAPEKRKLEEEGPPSYAGDLPKNAKLEESSSEVMPDRAPNRSGTTLLAQALTEKRPALMGMLGHPESPKPKEELHEGSVYAKQQPNNNNTNVNRLLNQLQGSSVKPVGHIAKKPKEAYEGFDHEPKEHDFVGQVDPLMRGNGGGMYGGKVRRNPCFNGGPGNIGPVNNGHLQPPNVYNNSPLPPSVGPIQDNGNWDYSKQQQAVMYGQPQQPQTRPMMMRQDFNTGRMNGFPNEFAPRGFNYGRGPPNMYRRMPPYGNNGGGPYESGPPNAGFPSSYHPQENYNNNGGGGGNNNNYIMDDPRMGLNDFMPMQPQPQRMNYGMMHHPMGSPRLPSSPGHNNTSNGNNVNMPRYDQGQYDINGRFIGNRYPEYSPSPFQQRPPYRGSLPPNGAPPYGNLPTGAGAEVESEDFNVPPYKQPSSSQTELLDWKANAGDMRKGLLENLTKAIGQEGGTSSTLAEQVEIEAFNAAPSKEAYYQRLAEWLAGVFSQQQQQQQMSPMEDPKNSSSMTPIPEPPPDSSNQWSDTPSSGDVSSTEQLLDGVLGGLDESKAPSGGGSKAGNEEGSDNNNSKSHPILSSLLPSIASSSNTSVVDELLSTGENESFQSPLSLSSSVANSSPTTTPINTSSNSSNSSSSATNTTSSSAPPSSSATPPSNTPSPSISRRAASGKGPPSNASNSSTTSSSTNGVLNNPHSVDSGIGSPRSITSSSLYSPKIPQGTSPSLIPNSENSLDK</sequence>
<feature type="compositionally biased region" description="Polar residues" evidence="1">
    <location>
        <begin position="521"/>
        <end position="539"/>
    </location>
</feature>
<feature type="non-terminal residue" evidence="2">
    <location>
        <position position="1"/>
    </location>
</feature>
<feature type="compositionally biased region" description="Low complexity" evidence="1">
    <location>
        <begin position="605"/>
        <end position="665"/>
    </location>
</feature>
<feature type="compositionally biased region" description="Low complexity" evidence="1">
    <location>
        <begin position="342"/>
        <end position="351"/>
    </location>
</feature>
<feature type="region of interest" description="Disordered" evidence="1">
    <location>
        <begin position="491"/>
        <end position="736"/>
    </location>
</feature>
<dbReference type="EMBL" id="CP045897">
    <property type="protein sequence ID" value="QQP51730.1"/>
    <property type="molecule type" value="Genomic_DNA"/>
</dbReference>
<protein>
    <submittedName>
        <fullName evidence="2">Uncharacterized protein</fullName>
    </submittedName>
</protein>
<reference evidence="3" key="1">
    <citation type="submission" date="2021-01" db="EMBL/GenBank/DDBJ databases">
        <title>Caligus Genome Assembly.</title>
        <authorList>
            <person name="Gallardo-Escarate C."/>
        </authorList>
    </citation>
    <scope>NUCLEOTIDE SEQUENCE [LARGE SCALE GENOMIC DNA]</scope>
</reference>
<feature type="region of interest" description="Disordered" evidence="1">
    <location>
        <begin position="328"/>
        <end position="395"/>
    </location>
</feature>
<feature type="compositionally biased region" description="Basic and acidic residues" evidence="1">
    <location>
        <begin position="1"/>
        <end position="13"/>
    </location>
</feature>
<evidence type="ECO:0000313" key="3">
    <source>
        <dbReference type="Proteomes" id="UP000595437"/>
    </source>
</evidence>
<name>A0A7T8KB67_CALRO</name>
<keyword evidence="3" id="KW-1185">Reference proteome</keyword>
<proteinExistence type="predicted"/>
<gene>
    <name evidence="2" type="ORF">FKW44_013170</name>
</gene>
<organism evidence="2 3">
    <name type="scientific">Caligus rogercresseyi</name>
    <name type="common">Sea louse</name>
    <dbReference type="NCBI Taxonomy" id="217165"/>
    <lineage>
        <taxon>Eukaryota</taxon>
        <taxon>Metazoa</taxon>
        <taxon>Ecdysozoa</taxon>
        <taxon>Arthropoda</taxon>
        <taxon>Crustacea</taxon>
        <taxon>Multicrustacea</taxon>
        <taxon>Hexanauplia</taxon>
        <taxon>Copepoda</taxon>
        <taxon>Siphonostomatoida</taxon>
        <taxon>Caligidae</taxon>
        <taxon>Caligus</taxon>
    </lineage>
</organism>
<feature type="compositionally biased region" description="Polar residues" evidence="1">
    <location>
        <begin position="706"/>
        <end position="736"/>
    </location>
</feature>
<feature type="compositionally biased region" description="Low complexity" evidence="1">
    <location>
        <begin position="572"/>
        <end position="592"/>
    </location>
</feature>